<gene>
    <name evidence="8" type="ORF">A4R35_00510</name>
</gene>
<dbReference type="Pfam" id="PF00892">
    <property type="entry name" value="EamA"/>
    <property type="match status" value="2"/>
</dbReference>
<evidence type="ECO:0000256" key="5">
    <source>
        <dbReference type="ARBA" id="ARBA00023136"/>
    </source>
</evidence>
<evidence type="ECO:0000256" key="3">
    <source>
        <dbReference type="ARBA" id="ARBA00022692"/>
    </source>
</evidence>
<proteinExistence type="inferred from homology"/>
<dbReference type="GO" id="GO:0016020">
    <property type="term" value="C:membrane"/>
    <property type="evidence" value="ECO:0007669"/>
    <property type="project" value="UniProtKB-SubCell"/>
</dbReference>
<evidence type="ECO:0000256" key="4">
    <source>
        <dbReference type="ARBA" id="ARBA00022989"/>
    </source>
</evidence>
<comment type="similarity">
    <text evidence="2">Belongs to the EamA transporter family.</text>
</comment>
<dbReference type="Proteomes" id="UP000248706">
    <property type="component" value="Unassembled WGS sequence"/>
</dbReference>
<feature type="transmembrane region" description="Helical" evidence="6">
    <location>
        <begin position="64"/>
        <end position="84"/>
    </location>
</feature>
<dbReference type="InterPro" id="IPR050638">
    <property type="entry name" value="AA-Vitamin_Transporters"/>
</dbReference>
<dbReference type="InterPro" id="IPR037185">
    <property type="entry name" value="EmrE-like"/>
</dbReference>
<comment type="caution">
    <text evidence="8">The sequence shown here is derived from an EMBL/GenBank/DDBJ whole genome shotgun (WGS) entry which is preliminary data.</text>
</comment>
<dbReference type="PANTHER" id="PTHR32322">
    <property type="entry name" value="INNER MEMBRANE TRANSPORTER"/>
    <property type="match status" value="1"/>
</dbReference>
<comment type="subcellular location">
    <subcellularLocation>
        <location evidence="1">Membrane</location>
        <topology evidence="1">Multi-pass membrane protein</topology>
    </subcellularLocation>
</comment>
<dbReference type="InterPro" id="IPR000620">
    <property type="entry name" value="EamA_dom"/>
</dbReference>
<name>A0A328VDF3_9CHLR</name>
<dbReference type="RefSeq" id="WP_112425519.1">
    <property type="nucleotide sequence ID" value="NZ_MCIF01000002.1"/>
</dbReference>
<feature type="transmembrane region" description="Helical" evidence="6">
    <location>
        <begin position="179"/>
        <end position="199"/>
    </location>
</feature>
<sequence length="313" mass="33520">MTQKGWFLFLAMALFWGIPYFFIKLAVRELDPLVVVFARVAIATAVLLPVAAHQHILRAVGKRWYLLPLLSLIQIVGPFLFVSYGEQHLASSLTSLLIAAEPLLVVLLALRFERSERVSWLRLVGLLTGMGGVVLLVGLDMGGDGQSLLGAGLVLLATTGYAAGALLVKQPVITSLPRLSVVTSECTLATLVLAPFAIIRWPGRLPSLEVIASLLVLGLVCTALAWLTFFALVAEVGASRGTVFTYANPAVSVLLGVAFLHEALTVATIAGFLLILIGSWLSTTGTVPLGKRFLRSDRRAPQAGADTLRQERS</sequence>
<dbReference type="OrthoDB" id="158029at2"/>
<evidence type="ECO:0000256" key="2">
    <source>
        <dbReference type="ARBA" id="ARBA00007362"/>
    </source>
</evidence>
<dbReference type="PANTHER" id="PTHR32322:SF9">
    <property type="entry name" value="AMINO-ACID METABOLITE EFFLUX PUMP-RELATED"/>
    <property type="match status" value="1"/>
</dbReference>
<keyword evidence="3 6" id="KW-0812">Transmembrane</keyword>
<evidence type="ECO:0000313" key="8">
    <source>
        <dbReference type="EMBL" id="RAQ93992.1"/>
    </source>
</evidence>
<feature type="transmembrane region" description="Helical" evidence="6">
    <location>
        <begin position="211"/>
        <end position="234"/>
    </location>
</feature>
<keyword evidence="4 6" id="KW-1133">Transmembrane helix</keyword>
<dbReference type="SUPFAM" id="SSF103481">
    <property type="entry name" value="Multidrug resistance efflux transporter EmrE"/>
    <property type="match status" value="2"/>
</dbReference>
<reference evidence="8 9" key="1">
    <citation type="submission" date="2016-08" db="EMBL/GenBank/DDBJ databases">
        <title>Analysis of Carbohydrate Active Enzymes in Thermogemmatispora T81 Reveals Carbohydrate Degradation Ability.</title>
        <authorList>
            <person name="Tomazini A."/>
            <person name="Lal S."/>
            <person name="Stott M."/>
            <person name="Henrissat B."/>
            <person name="Polikarpov I."/>
            <person name="Sparling R."/>
            <person name="Levin D.B."/>
        </authorList>
    </citation>
    <scope>NUCLEOTIDE SEQUENCE [LARGE SCALE GENOMIC DNA]</scope>
    <source>
        <strain evidence="8 9">T81</strain>
    </source>
</reference>
<dbReference type="EMBL" id="MCIF01000002">
    <property type="protein sequence ID" value="RAQ93992.1"/>
    <property type="molecule type" value="Genomic_DNA"/>
</dbReference>
<keyword evidence="5 6" id="KW-0472">Membrane</keyword>
<protein>
    <recommendedName>
        <fullName evidence="7">EamA domain-containing protein</fullName>
    </recommendedName>
</protein>
<feature type="transmembrane region" description="Helical" evidence="6">
    <location>
        <begin position="145"/>
        <end position="167"/>
    </location>
</feature>
<evidence type="ECO:0000256" key="1">
    <source>
        <dbReference type="ARBA" id="ARBA00004141"/>
    </source>
</evidence>
<feature type="domain" description="EamA" evidence="7">
    <location>
        <begin position="149"/>
        <end position="283"/>
    </location>
</feature>
<feature type="transmembrane region" description="Helical" evidence="6">
    <location>
        <begin position="33"/>
        <end position="52"/>
    </location>
</feature>
<feature type="domain" description="EamA" evidence="7">
    <location>
        <begin position="4"/>
        <end position="137"/>
    </location>
</feature>
<feature type="transmembrane region" description="Helical" evidence="6">
    <location>
        <begin position="7"/>
        <end position="27"/>
    </location>
</feature>
<organism evidence="8 9">
    <name type="scientific">Thermogemmatispora tikiterensis</name>
    <dbReference type="NCBI Taxonomy" id="1825093"/>
    <lineage>
        <taxon>Bacteria</taxon>
        <taxon>Bacillati</taxon>
        <taxon>Chloroflexota</taxon>
        <taxon>Ktedonobacteria</taxon>
        <taxon>Thermogemmatisporales</taxon>
        <taxon>Thermogemmatisporaceae</taxon>
        <taxon>Thermogemmatispora</taxon>
    </lineage>
</organism>
<feature type="transmembrane region" description="Helical" evidence="6">
    <location>
        <begin position="90"/>
        <end position="108"/>
    </location>
</feature>
<feature type="transmembrane region" description="Helical" evidence="6">
    <location>
        <begin position="266"/>
        <end position="289"/>
    </location>
</feature>
<keyword evidence="9" id="KW-1185">Reference proteome</keyword>
<evidence type="ECO:0000259" key="7">
    <source>
        <dbReference type="Pfam" id="PF00892"/>
    </source>
</evidence>
<evidence type="ECO:0000313" key="9">
    <source>
        <dbReference type="Proteomes" id="UP000248706"/>
    </source>
</evidence>
<dbReference type="AlphaFoldDB" id="A0A328VDF3"/>
<accession>A0A328VDF3</accession>
<feature type="transmembrane region" description="Helical" evidence="6">
    <location>
        <begin position="241"/>
        <end position="260"/>
    </location>
</feature>
<feature type="transmembrane region" description="Helical" evidence="6">
    <location>
        <begin position="120"/>
        <end position="139"/>
    </location>
</feature>
<evidence type="ECO:0000256" key="6">
    <source>
        <dbReference type="SAM" id="Phobius"/>
    </source>
</evidence>